<accession>A0A811JRC8</accession>
<dbReference type="Proteomes" id="UP000614601">
    <property type="component" value="Unassembled WGS sequence"/>
</dbReference>
<sequence>MVAKKTQNQKSTSIVRSAESWTSSASSGGKTKRKEVAKKTQNQQKSLLKSPEIVKFKDGYKAGGKKKIVLKTKEVSKRGTNVLKEIRRLQSSVHNVIPRAPFMRLVQSVTRDLGKFDFKFRVESIFALQEATEMFLCELMEDSNMLAFHAKRVTMMRKDLLMALRIRGAGNR</sequence>
<dbReference type="PRINTS" id="PR00622">
    <property type="entry name" value="HISTONEH3"/>
</dbReference>
<feature type="domain" description="Core Histone H2A/H2B/H3" evidence="3">
    <location>
        <begin position="79"/>
        <end position="166"/>
    </location>
</feature>
<dbReference type="EMBL" id="CAJFDH010000001">
    <property type="protein sequence ID" value="CAD5205824.1"/>
    <property type="molecule type" value="Genomic_DNA"/>
</dbReference>
<proteinExistence type="inferred from homology"/>
<dbReference type="InterPro" id="IPR000164">
    <property type="entry name" value="Histone_H3/CENP-A"/>
</dbReference>
<name>A0A811JRC8_9BILA</name>
<comment type="similarity">
    <text evidence="1">Belongs to the histone H3 family.</text>
</comment>
<reference evidence="4" key="1">
    <citation type="submission" date="2020-09" db="EMBL/GenBank/DDBJ databases">
        <authorList>
            <person name="Kikuchi T."/>
        </authorList>
    </citation>
    <scope>NUCLEOTIDE SEQUENCE</scope>
    <source>
        <strain evidence="4">SH1</strain>
    </source>
</reference>
<dbReference type="Gene3D" id="1.10.20.10">
    <property type="entry name" value="Histone, subunit A"/>
    <property type="match status" value="1"/>
</dbReference>
<feature type="compositionally biased region" description="Polar residues" evidence="2">
    <location>
        <begin position="1"/>
        <end position="15"/>
    </location>
</feature>
<evidence type="ECO:0000256" key="1">
    <source>
        <dbReference type="ARBA" id="ARBA00010343"/>
    </source>
</evidence>
<dbReference type="GO" id="GO:0000786">
    <property type="term" value="C:nucleosome"/>
    <property type="evidence" value="ECO:0007669"/>
    <property type="project" value="InterPro"/>
</dbReference>
<feature type="compositionally biased region" description="Low complexity" evidence="2">
    <location>
        <begin position="16"/>
        <end position="29"/>
    </location>
</feature>
<dbReference type="AlphaFoldDB" id="A0A811JRC8"/>
<feature type="region of interest" description="Disordered" evidence="2">
    <location>
        <begin position="1"/>
        <end position="46"/>
    </location>
</feature>
<evidence type="ECO:0000313" key="5">
    <source>
        <dbReference type="Proteomes" id="UP000614601"/>
    </source>
</evidence>
<dbReference type="GO" id="GO:0030527">
    <property type="term" value="F:structural constituent of chromatin"/>
    <property type="evidence" value="ECO:0007669"/>
    <property type="project" value="InterPro"/>
</dbReference>
<dbReference type="PANTHER" id="PTHR45810:SF1">
    <property type="entry name" value="HISTONE H3-LIKE CENTROMERIC PROTEIN A"/>
    <property type="match status" value="1"/>
</dbReference>
<dbReference type="Proteomes" id="UP000783686">
    <property type="component" value="Unassembled WGS sequence"/>
</dbReference>
<comment type="caution">
    <text evidence="4">The sequence shown here is derived from an EMBL/GenBank/DDBJ whole genome shotgun (WGS) entry which is preliminary data.</text>
</comment>
<dbReference type="Pfam" id="PF00125">
    <property type="entry name" value="Histone"/>
    <property type="match status" value="1"/>
</dbReference>
<dbReference type="GO" id="GO:0046982">
    <property type="term" value="F:protein heterodimerization activity"/>
    <property type="evidence" value="ECO:0007669"/>
    <property type="project" value="InterPro"/>
</dbReference>
<dbReference type="InterPro" id="IPR009072">
    <property type="entry name" value="Histone-fold"/>
</dbReference>
<dbReference type="EMBL" id="CAJFCW020000001">
    <property type="protein sequence ID" value="CAG9079406.1"/>
    <property type="molecule type" value="Genomic_DNA"/>
</dbReference>
<dbReference type="PANTHER" id="PTHR45810">
    <property type="entry name" value="HISTONE H3.2"/>
    <property type="match status" value="1"/>
</dbReference>
<dbReference type="InterPro" id="IPR007125">
    <property type="entry name" value="H2A/H2B/H3"/>
</dbReference>
<dbReference type="SMART" id="SM00428">
    <property type="entry name" value="H3"/>
    <property type="match status" value="1"/>
</dbReference>
<evidence type="ECO:0000259" key="3">
    <source>
        <dbReference type="Pfam" id="PF00125"/>
    </source>
</evidence>
<keyword evidence="5" id="KW-1185">Reference proteome</keyword>
<evidence type="ECO:0000256" key="2">
    <source>
        <dbReference type="SAM" id="MobiDB-lite"/>
    </source>
</evidence>
<dbReference type="OrthoDB" id="4025405at2759"/>
<dbReference type="CDD" id="cd22911">
    <property type="entry name" value="HFD_H3"/>
    <property type="match status" value="1"/>
</dbReference>
<dbReference type="GO" id="GO:0003677">
    <property type="term" value="F:DNA binding"/>
    <property type="evidence" value="ECO:0007669"/>
    <property type="project" value="InterPro"/>
</dbReference>
<protein>
    <recommendedName>
        <fullName evidence="3">Core Histone H2A/H2B/H3 domain-containing protein</fullName>
    </recommendedName>
</protein>
<organism evidence="4 5">
    <name type="scientific">Bursaphelenchus okinawaensis</name>
    <dbReference type="NCBI Taxonomy" id="465554"/>
    <lineage>
        <taxon>Eukaryota</taxon>
        <taxon>Metazoa</taxon>
        <taxon>Ecdysozoa</taxon>
        <taxon>Nematoda</taxon>
        <taxon>Chromadorea</taxon>
        <taxon>Rhabditida</taxon>
        <taxon>Tylenchina</taxon>
        <taxon>Tylenchomorpha</taxon>
        <taxon>Aphelenchoidea</taxon>
        <taxon>Aphelenchoididae</taxon>
        <taxon>Bursaphelenchus</taxon>
    </lineage>
</organism>
<gene>
    <name evidence="4" type="ORF">BOKJ2_LOCUS508</name>
</gene>
<evidence type="ECO:0000313" key="4">
    <source>
        <dbReference type="EMBL" id="CAD5205824.1"/>
    </source>
</evidence>
<dbReference type="SUPFAM" id="SSF47113">
    <property type="entry name" value="Histone-fold"/>
    <property type="match status" value="1"/>
</dbReference>